<dbReference type="OrthoDB" id="2447835at2759"/>
<organism evidence="1 2">
    <name type="scientific">Rhizophagus irregularis</name>
    <dbReference type="NCBI Taxonomy" id="588596"/>
    <lineage>
        <taxon>Eukaryota</taxon>
        <taxon>Fungi</taxon>
        <taxon>Fungi incertae sedis</taxon>
        <taxon>Mucoromycota</taxon>
        <taxon>Glomeromycotina</taxon>
        <taxon>Glomeromycetes</taxon>
        <taxon>Glomerales</taxon>
        <taxon>Glomeraceae</taxon>
        <taxon>Rhizophagus</taxon>
    </lineage>
</organism>
<proteinExistence type="predicted"/>
<dbReference type="Proteomes" id="UP000684084">
    <property type="component" value="Unassembled WGS sequence"/>
</dbReference>
<evidence type="ECO:0008006" key="3">
    <source>
        <dbReference type="Google" id="ProtNLM"/>
    </source>
</evidence>
<dbReference type="AlphaFoldDB" id="A0A916E6M2"/>
<comment type="caution">
    <text evidence="1">The sequence shown here is derived from an EMBL/GenBank/DDBJ whole genome shotgun (WGS) entry which is preliminary data.</text>
</comment>
<protein>
    <recommendedName>
        <fullName evidence="3">BED-type domain-containing protein</fullName>
    </recommendedName>
</protein>
<reference evidence="1" key="1">
    <citation type="submission" date="2020-05" db="EMBL/GenBank/DDBJ databases">
        <authorList>
            <person name="Rincon C."/>
            <person name="Sanders R I."/>
            <person name="Robbins C."/>
            <person name="Chaturvedi A."/>
        </authorList>
    </citation>
    <scope>NUCLEOTIDE SEQUENCE</scope>
    <source>
        <strain evidence="1">CHB12</strain>
    </source>
</reference>
<dbReference type="EMBL" id="CAGKOT010000019">
    <property type="protein sequence ID" value="CAB5363842.1"/>
    <property type="molecule type" value="Genomic_DNA"/>
</dbReference>
<sequence>MSTERTLETHVQSEDNYIDIIDIENHTPVTSPLDNTNIEEYTKNAFDKLLNKEEHDLDFQTKNKGGSKLRSWVYNWGERKNHPSNLNKFIFKCNQKLDNGENCTSKIETSGPTGNIISHLNRKHKIYEHSKPSATITPSLKQVKIDRYTISSDSHPQMTPDRQKYLETLLFEWLILDFQPLYLLKSPSFRRFINAF</sequence>
<accession>A0A916E6M2</accession>
<gene>
    <name evidence="1" type="ORF">CHRIB12_LOCUS9691</name>
</gene>
<name>A0A916E6M2_9GLOM</name>
<evidence type="ECO:0000313" key="2">
    <source>
        <dbReference type="Proteomes" id="UP000684084"/>
    </source>
</evidence>
<evidence type="ECO:0000313" key="1">
    <source>
        <dbReference type="EMBL" id="CAB5363842.1"/>
    </source>
</evidence>